<dbReference type="InterPro" id="IPR008978">
    <property type="entry name" value="HSP20-like_chaperone"/>
</dbReference>
<dbReference type="RefSeq" id="WP_307395091.1">
    <property type="nucleotide sequence ID" value="NZ_BAAADK010000047.1"/>
</dbReference>
<gene>
    <name evidence="5" type="ORF">J2S11_002602</name>
</gene>
<keyword evidence="6" id="KW-1185">Reference proteome</keyword>
<dbReference type="Proteomes" id="UP001235840">
    <property type="component" value="Unassembled WGS sequence"/>
</dbReference>
<dbReference type="SUPFAM" id="SSF49764">
    <property type="entry name" value="HSP20-like chaperones"/>
    <property type="match status" value="1"/>
</dbReference>
<feature type="compositionally biased region" description="Polar residues" evidence="3">
    <location>
        <begin position="42"/>
        <end position="54"/>
    </location>
</feature>
<organism evidence="5 6">
    <name type="scientific">Caldalkalibacillus horti</name>
    <dbReference type="NCBI Taxonomy" id="77523"/>
    <lineage>
        <taxon>Bacteria</taxon>
        <taxon>Bacillati</taxon>
        <taxon>Bacillota</taxon>
        <taxon>Bacilli</taxon>
        <taxon>Bacillales</taxon>
        <taxon>Bacillaceae</taxon>
        <taxon>Caldalkalibacillus</taxon>
    </lineage>
</organism>
<dbReference type="PANTHER" id="PTHR11527">
    <property type="entry name" value="HEAT-SHOCK PROTEIN 20 FAMILY MEMBER"/>
    <property type="match status" value="1"/>
</dbReference>
<feature type="domain" description="SHSP" evidence="4">
    <location>
        <begin position="67"/>
        <end position="174"/>
    </location>
</feature>
<feature type="region of interest" description="Disordered" evidence="3">
    <location>
        <begin position="39"/>
        <end position="69"/>
    </location>
</feature>
<dbReference type="InterPro" id="IPR031107">
    <property type="entry name" value="Small_HSP"/>
</dbReference>
<protein>
    <submittedName>
        <fullName evidence="5">HSP20 family protein</fullName>
    </submittedName>
</protein>
<evidence type="ECO:0000313" key="5">
    <source>
        <dbReference type="EMBL" id="MDQ0166686.1"/>
    </source>
</evidence>
<comment type="caution">
    <text evidence="5">The sequence shown here is derived from an EMBL/GenBank/DDBJ whole genome shotgun (WGS) entry which is preliminary data.</text>
</comment>
<evidence type="ECO:0000313" key="6">
    <source>
        <dbReference type="Proteomes" id="UP001235840"/>
    </source>
</evidence>
<feature type="compositionally biased region" description="Basic and acidic residues" evidence="3">
    <location>
        <begin position="58"/>
        <end position="67"/>
    </location>
</feature>
<evidence type="ECO:0000256" key="2">
    <source>
        <dbReference type="RuleBase" id="RU003616"/>
    </source>
</evidence>
<evidence type="ECO:0000256" key="3">
    <source>
        <dbReference type="SAM" id="MobiDB-lite"/>
    </source>
</evidence>
<comment type="similarity">
    <text evidence="1 2">Belongs to the small heat shock protein (HSP20) family.</text>
</comment>
<dbReference type="PROSITE" id="PS01031">
    <property type="entry name" value="SHSP"/>
    <property type="match status" value="1"/>
</dbReference>
<dbReference type="Gene3D" id="2.60.40.790">
    <property type="match status" value="1"/>
</dbReference>
<evidence type="ECO:0000259" key="4">
    <source>
        <dbReference type="PROSITE" id="PS01031"/>
    </source>
</evidence>
<reference evidence="5 6" key="1">
    <citation type="submission" date="2023-07" db="EMBL/GenBank/DDBJ databases">
        <title>Genomic Encyclopedia of Type Strains, Phase IV (KMG-IV): sequencing the most valuable type-strain genomes for metagenomic binning, comparative biology and taxonomic classification.</title>
        <authorList>
            <person name="Goeker M."/>
        </authorList>
    </citation>
    <scope>NUCLEOTIDE SEQUENCE [LARGE SCALE GENOMIC DNA]</scope>
    <source>
        <strain evidence="5 6">DSM 12751</strain>
    </source>
</reference>
<name>A0ABT9W0A2_9BACI</name>
<dbReference type="Pfam" id="PF00011">
    <property type="entry name" value="HSP20"/>
    <property type="match status" value="1"/>
</dbReference>
<evidence type="ECO:0000256" key="1">
    <source>
        <dbReference type="PROSITE-ProRule" id="PRU00285"/>
    </source>
</evidence>
<proteinExistence type="inferred from homology"/>
<dbReference type="EMBL" id="JAUSTY010000010">
    <property type="protein sequence ID" value="MDQ0166686.1"/>
    <property type="molecule type" value="Genomic_DNA"/>
</dbReference>
<dbReference type="InterPro" id="IPR002068">
    <property type="entry name" value="A-crystallin/Hsp20_dom"/>
</dbReference>
<sequence length="174" mass="20189">MDKDKLKHWIDVADQFQGSDFWNGVFGSDYPKKLLDQFAFGPNQNHDQQPNMSSYPARETRNNDHSQRTKPLFPRIDLFRNDYELTILIELPGVHKEDVQLGVAHDLLQIKGIVHPLTSDMESISSERHYGPFERTVRLPEAVNENKVSAKFINGLLKISFPRTQRKMENINIE</sequence>
<accession>A0ABT9W0A2</accession>
<dbReference type="CDD" id="cd06464">
    <property type="entry name" value="ACD_sHsps-like"/>
    <property type="match status" value="1"/>
</dbReference>